<dbReference type="InterPro" id="IPR041191">
    <property type="entry name" value="pPIWI_RE_Y"/>
</dbReference>
<evidence type="ECO:0000313" key="4">
    <source>
        <dbReference type="Proteomes" id="UP001500630"/>
    </source>
</evidence>
<comment type="caution">
    <text evidence="3">The sequence shown here is derived from an EMBL/GenBank/DDBJ whole genome shotgun (WGS) entry which is preliminary data.</text>
</comment>
<dbReference type="Pfam" id="PF18154">
    <property type="entry name" value="pPIWI_RE_REase"/>
    <property type="match status" value="1"/>
</dbReference>
<organism evidence="3 4">
    <name type="scientific">Nonomuraea rosea</name>
    <dbReference type="NCBI Taxonomy" id="638574"/>
    <lineage>
        <taxon>Bacteria</taxon>
        <taxon>Bacillati</taxon>
        <taxon>Actinomycetota</taxon>
        <taxon>Actinomycetes</taxon>
        <taxon>Streptosporangiales</taxon>
        <taxon>Streptosporangiaceae</taxon>
        <taxon>Nonomuraea</taxon>
    </lineage>
</organism>
<feature type="domain" description="REase associating with pPIWI RE" evidence="1">
    <location>
        <begin position="263"/>
        <end position="370"/>
    </location>
</feature>
<name>A0ABP6VVC9_9ACTN</name>
<keyword evidence="4" id="KW-1185">Reference proteome</keyword>
<evidence type="ECO:0000259" key="1">
    <source>
        <dbReference type="Pfam" id="PF18154"/>
    </source>
</evidence>
<gene>
    <name evidence="3" type="ORF">GCM10022419_022160</name>
</gene>
<dbReference type="Pfam" id="PF18156">
    <property type="entry name" value="pPIWI_RE_Y"/>
    <property type="match status" value="1"/>
</dbReference>
<dbReference type="Proteomes" id="UP001500630">
    <property type="component" value="Unassembled WGS sequence"/>
</dbReference>
<reference evidence="4" key="1">
    <citation type="journal article" date="2019" name="Int. J. Syst. Evol. Microbiol.">
        <title>The Global Catalogue of Microorganisms (GCM) 10K type strain sequencing project: providing services to taxonomists for standard genome sequencing and annotation.</title>
        <authorList>
            <consortium name="The Broad Institute Genomics Platform"/>
            <consortium name="The Broad Institute Genome Sequencing Center for Infectious Disease"/>
            <person name="Wu L."/>
            <person name="Ma J."/>
        </authorList>
    </citation>
    <scope>NUCLEOTIDE SEQUENCE [LARGE SCALE GENOMIC DNA]</scope>
    <source>
        <strain evidence="4">JCM 17326</strain>
    </source>
</reference>
<sequence>MTTTPTALARPVTAAIRAGYAWSVRREKQQAWLEIARMTGVIMRHFGPGQGPVAPAELVNLLHQPLGTWLPTDDPALAGLVILGDDGQLTDDTYGIGCDYTVDLLAGQEDPGRTWLPRWRTHRAEQVEQEAFKRLVSGSDEDYTTGRRFLVENPAGAQDAILDRQTALGLPPLVEFSPIPQDRQWQGRWWPCPTCKWPMAVSTSGHVSCRFRPHQATYTLLNGAGRSPRLQPDDGAPSAGRARLVDGAVCVAESIWRYVVVPGVVEIRLHDRINALPGITAHLYPGKDRFDIGVRKASEQEWLFTLDVKDFASPVALAAKINERPISAGHLVIPDYRRDQLLELGRLLPAVKVVTETQIYRRISRMAKEEQ</sequence>
<dbReference type="EMBL" id="BAABDQ010000003">
    <property type="protein sequence ID" value="GAA3541533.1"/>
    <property type="molecule type" value="Genomic_DNA"/>
</dbReference>
<dbReference type="InterPro" id="IPR040828">
    <property type="entry name" value="pPIWI_RE_REase"/>
</dbReference>
<evidence type="ECO:0000259" key="2">
    <source>
        <dbReference type="Pfam" id="PF18156"/>
    </source>
</evidence>
<evidence type="ECO:0000313" key="3">
    <source>
        <dbReference type="EMBL" id="GAA3541533.1"/>
    </source>
</evidence>
<protein>
    <recommendedName>
        <fullName evidence="5">REase associating with pPIWI RE domain-containing protein</fullName>
    </recommendedName>
</protein>
<feature type="domain" description="pPIWI-RE three-gene island" evidence="2">
    <location>
        <begin position="11"/>
        <end position="156"/>
    </location>
</feature>
<dbReference type="RefSeq" id="WP_345560775.1">
    <property type="nucleotide sequence ID" value="NZ_BAABDQ010000003.1"/>
</dbReference>
<proteinExistence type="predicted"/>
<accession>A0ABP6VVC9</accession>
<evidence type="ECO:0008006" key="5">
    <source>
        <dbReference type="Google" id="ProtNLM"/>
    </source>
</evidence>